<keyword evidence="2" id="KW-0808">Transferase</keyword>
<dbReference type="SUPFAM" id="SSF53756">
    <property type="entry name" value="UDP-Glycosyltransferase/glycogen phosphorylase"/>
    <property type="match status" value="1"/>
</dbReference>
<keyword evidence="3" id="KW-1185">Reference proteome</keyword>
<organism evidence="2 3">
    <name type="scientific">Halococcus thailandensis JCM 13552</name>
    <dbReference type="NCBI Taxonomy" id="1227457"/>
    <lineage>
        <taxon>Archaea</taxon>
        <taxon>Methanobacteriati</taxon>
        <taxon>Methanobacteriota</taxon>
        <taxon>Stenosarchaea group</taxon>
        <taxon>Halobacteria</taxon>
        <taxon>Halobacteriales</taxon>
        <taxon>Halococcaceae</taxon>
        <taxon>Halococcus</taxon>
    </lineage>
</organism>
<accession>M0NA23</accession>
<sequence>MQGSPAVYGGEDVTARIAVLHNTLDFHGGADAVCLTVCEALQRDHDITLFTVSETAPATLADRFDVSLSDIRVRMPPGAAAVAGALSDVAPWTGPQLALRSVLLERFFRSSTAAFDLAVSTANELSLSIPSVQYIHYPQFHLHRLADGGPGRLNRLWSRLAGPSRSELAREDTALLANSSWTATVVGDIYGTRPAVLHPPVDPIPCERAWEQREDGLVAVGRLAPDKQLLDVIRVVDAVRDRGYDLHLHVVGAAPRAYRRYAERVATAANDRSYVSLERDVSRDRLEQLLCTHKYGLNMKHGEHFGMVVAEYVAAGMVAFAPASGGQQDVLRNRHDRLFDSLDEAVALVTRAMAADEPPELQPDRFAREQFQTSLRRYVDDSLAVLNY</sequence>
<dbReference type="GO" id="GO:0006487">
    <property type="term" value="P:protein N-linked glycosylation"/>
    <property type="evidence" value="ECO:0007669"/>
    <property type="project" value="TreeGrafter"/>
</dbReference>
<dbReference type="GO" id="GO:0004377">
    <property type="term" value="F:GDP-Man:Man(3)GlcNAc(2)-PP-Dol alpha-1,2-mannosyltransferase activity"/>
    <property type="evidence" value="ECO:0007669"/>
    <property type="project" value="InterPro"/>
</dbReference>
<protein>
    <submittedName>
        <fullName evidence="2">Glycosyl transferase group 1</fullName>
    </submittedName>
</protein>
<dbReference type="PATRIC" id="fig|1227457.3.peg.1072"/>
<dbReference type="RefSeq" id="WP_007738749.1">
    <property type="nucleotide sequence ID" value="NZ_AOMF01000133.1"/>
</dbReference>
<reference evidence="2 3" key="1">
    <citation type="journal article" date="2014" name="PLoS Genet.">
        <title>Phylogenetically driven sequencing of extremely halophilic archaea reveals strategies for static and dynamic osmo-response.</title>
        <authorList>
            <person name="Becker E.A."/>
            <person name="Seitzer P.M."/>
            <person name="Tritt A."/>
            <person name="Larsen D."/>
            <person name="Krusor M."/>
            <person name="Yao A.I."/>
            <person name="Wu D."/>
            <person name="Madern D."/>
            <person name="Eisen J.A."/>
            <person name="Darling A.E."/>
            <person name="Facciotti M.T."/>
        </authorList>
    </citation>
    <scope>NUCLEOTIDE SEQUENCE [LARGE SCALE GENOMIC DNA]</scope>
    <source>
        <strain evidence="2 3">JCM 13552</strain>
    </source>
</reference>
<dbReference type="PANTHER" id="PTHR45919:SF1">
    <property type="entry name" value="GDP-MAN:MAN(3)GLCNAC(2)-PP-DOL ALPHA-1,2-MANNOSYLTRANSFERASE"/>
    <property type="match status" value="1"/>
</dbReference>
<dbReference type="Gene3D" id="3.40.50.2000">
    <property type="entry name" value="Glycogen Phosphorylase B"/>
    <property type="match status" value="1"/>
</dbReference>
<evidence type="ECO:0000313" key="2">
    <source>
        <dbReference type="EMBL" id="EMA54726.1"/>
    </source>
</evidence>
<feature type="domain" description="Glycosyl transferase family 1" evidence="1">
    <location>
        <begin position="215"/>
        <end position="338"/>
    </location>
</feature>
<dbReference type="OrthoDB" id="132546at2157"/>
<dbReference type="eggNOG" id="arCOG04796">
    <property type="taxonomic scope" value="Archaea"/>
</dbReference>
<dbReference type="STRING" id="1227457.C451_06085"/>
<name>M0NA23_9EURY</name>
<gene>
    <name evidence="2" type="ORF">C451_06085</name>
</gene>
<dbReference type="InterPro" id="IPR001296">
    <property type="entry name" value="Glyco_trans_1"/>
</dbReference>
<dbReference type="PANTHER" id="PTHR45919">
    <property type="entry name" value="GDP-MAN:MAN(3)GLCNAC(2)-PP-DOL ALPHA-1,2-MANNOSYLTRANSFERASE"/>
    <property type="match status" value="1"/>
</dbReference>
<comment type="caution">
    <text evidence="2">The sequence shown here is derived from an EMBL/GenBank/DDBJ whole genome shotgun (WGS) entry which is preliminary data.</text>
</comment>
<dbReference type="Pfam" id="PF00534">
    <property type="entry name" value="Glycos_transf_1"/>
    <property type="match status" value="1"/>
</dbReference>
<dbReference type="InterPro" id="IPR038013">
    <property type="entry name" value="ALG11"/>
</dbReference>
<proteinExistence type="predicted"/>
<dbReference type="GO" id="GO:0016020">
    <property type="term" value="C:membrane"/>
    <property type="evidence" value="ECO:0007669"/>
    <property type="project" value="TreeGrafter"/>
</dbReference>
<dbReference type="Proteomes" id="UP000011680">
    <property type="component" value="Unassembled WGS sequence"/>
</dbReference>
<evidence type="ECO:0000313" key="3">
    <source>
        <dbReference type="Proteomes" id="UP000011680"/>
    </source>
</evidence>
<dbReference type="EMBL" id="AOMF01000133">
    <property type="protein sequence ID" value="EMA54726.1"/>
    <property type="molecule type" value="Genomic_DNA"/>
</dbReference>
<evidence type="ECO:0000259" key="1">
    <source>
        <dbReference type="Pfam" id="PF00534"/>
    </source>
</evidence>
<dbReference type="AlphaFoldDB" id="M0NA23"/>